<sequence length="309" mass="34682">MFIYGLLLLTFALALLSLFQLFIAGGILLKDSWSRLLLALSLGVFIYLYGTWVYLTIHAKFAFGICFLIFLLWSFFRKKKPARKPRTLKTSANLLLSALLITLSVLYFTGTTGKAKTIELSFPLRTGRYFVLQGGKGLPTNLFHYSLRGAIYAMDIVKLKPNGSRANAIFSKRLEDYEIFGDTLYSPCNGRVVKAYGDNPDNIPPDMSRGPQNTNQVLIETDSSFVFLAHLKKGSVIVKQGDIVTYGQPLGCVGNSGFSSEPHLHIQAHVKTPGVPWFQSPPLYIHFNNKGYLLYEVIRPKRVIMINKK</sequence>
<dbReference type="InterPro" id="IPR016047">
    <property type="entry name" value="M23ase_b-sheet_dom"/>
</dbReference>
<dbReference type="EMBL" id="WRXO01000001">
    <property type="protein sequence ID" value="MVT39932.1"/>
    <property type="molecule type" value="Genomic_DNA"/>
</dbReference>
<feature type="transmembrane region" description="Helical" evidence="1">
    <location>
        <begin position="88"/>
        <end position="108"/>
    </location>
</feature>
<dbReference type="Gene3D" id="2.70.70.10">
    <property type="entry name" value="Glucose Permease (Domain IIA)"/>
    <property type="match status" value="1"/>
</dbReference>
<gene>
    <name evidence="3" type="ORF">GO495_05010</name>
</gene>
<dbReference type="Proteomes" id="UP000468388">
    <property type="component" value="Unassembled WGS sequence"/>
</dbReference>
<dbReference type="InterPro" id="IPR011055">
    <property type="entry name" value="Dup_hybrid_motif"/>
</dbReference>
<evidence type="ECO:0000256" key="1">
    <source>
        <dbReference type="SAM" id="Phobius"/>
    </source>
</evidence>
<dbReference type="CDD" id="cd12797">
    <property type="entry name" value="M23_peptidase"/>
    <property type="match status" value="1"/>
</dbReference>
<dbReference type="Pfam" id="PF01551">
    <property type="entry name" value="Peptidase_M23"/>
    <property type="match status" value="1"/>
</dbReference>
<dbReference type="PANTHER" id="PTHR21666">
    <property type="entry name" value="PEPTIDASE-RELATED"/>
    <property type="match status" value="1"/>
</dbReference>
<dbReference type="AlphaFoldDB" id="A0A6N8J6X6"/>
<proteinExistence type="predicted"/>
<evidence type="ECO:0000313" key="4">
    <source>
        <dbReference type="Proteomes" id="UP000468388"/>
    </source>
</evidence>
<keyword evidence="1" id="KW-0472">Membrane</keyword>
<feature type="domain" description="M23ase beta-sheet core" evidence="2">
    <location>
        <begin position="181"/>
        <end position="271"/>
    </location>
</feature>
<dbReference type="GO" id="GO:0004222">
    <property type="term" value="F:metalloendopeptidase activity"/>
    <property type="evidence" value="ECO:0007669"/>
    <property type="project" value="TreeGrafter"/>
</dbReference>
<dbReference type="PANTHER" id="PTHR21666:SF270">
    <property type="entry name" value="MUREIN HYDROLASE ACTIVATOR ENVC"/>
    <property type="match status" value="1"/>
</dbReference>
<keyword evidence="1" id="KW-1133">Transmembrane helix</keyword>
<dbReference type="OrthoDB" id="9809488at2"/>
<protein>
    <submittedName>
        <fullName evidence="3">Peptidoglycan DD-metalloendopeptidase family protein</fullName>
    </submittedName>
</protein>
<accession>A0A6N8J6X6</accession>
<keyword evidence="1" id="KW-0812">Transmembrane</keyword>
<evidence type="ECO:0000259" key="2">
    <source>
        <dbReference type="Pfam" id="PF01551"/>
    </source>
</evidence>
<organism evidence="3 4">
    <name type="scientific">Chitinophaga oryziterrae</name>
    <dbReference type="NCBI Taxonomy" id="1031224"/>
    <lineage>
        <taxon>Bacteria</taxon>
        <taxon>Pseudomonadati</taxon>
        <taxon>Bacteroidota</taxon>
        <taxon>Chitinophagia</taxon>
        <taxon>Chitinophagales</taxon>
        <taxon>Chitinophagaceae</taxon>
        <taxon>Chitinophaga</taxon>
    </lineage>
</organism>
<dbReference type="InterPro" id="IPR050570">
    <property type="entry name" value="Cell_wall_metabolism_enzyme"/>
</dbReference>
<dbReference type="RefSeq" id="WP_157298577.1">
    <property type="nucleotide sequence ID" value="NZ_BAAAZB010000005.1"/>
</dbReference>
<comment type="caution">
    <text evidence="3">The sequence shown here is derived from an EMBL/GenBank/DDBJ whole genome shotgun (WGS) entry which is preliminary data.</text>
</comment>
<name>A0A6N8J6X6_9BACT</name>
<feature type="transmembrane region" description="Helical" evidence="1">
    <location>
        <begin position="6"/>
        <end position="29"/>
    </location>
</feature>
<keyword evidence="4" id="KW-1185">Reference proteome</keyword>
<evidence type="ECO:0000313" key="3">
    <source>
        <dbReference type="EMBL" id="MVT39932.1"/>
    </source>
</evidence>
<dbReference type="SUPFAM" id="SSF51261">
    <property type="entry name" value="Duplicated hybrid motif"/>
    <property type="match status" value="1"/>
</dbReference>
<reference evidence="3 4" key="1">
    <citation type="submission" date="2019-12" db="EMBL/GenBank/DDBJ databases">
        <title>The draft genomic sequence of strain Chitinophaga oryziterrae JCM 16595.</title>
        <authorList>
            <person name="Zhang X."/>
        </authorList>
    </citation>
    <scope>NUCLEOTIDE SEQUENCE [LARGE SCALE GENOMIC DNA]</scope>
    <source>
        <strain evidence="3 4">JCM 16595</strain>
    </source>
</reference>